<reference evidence="1 2" key="1">
    <citation type="journal article" date="2018" name="Front. Plant Sci.">
        <title>Red Clover (Trifolium pratense) and Zigzag Clover (T. medium) - A Picture of Genomic Similarities and Differences.</title>
        <authorList>
            <person name="Dluhosova J."/>
            <person name="Istvanek J."/>
            <person name="Nedelnik J."/>
            <person name="Repkova J."/>
        </authorList>
    </citation>
    <scope>NUCLEOTIDE SEQUENCE [LARGE SCALE GENOMIC DNA]</scope>
    <source>
        <strain evidence="2">cv. 10/8</strain>
        <tissue evidence="1">Leaf</tissue>
    </source>
</reference>
<dbReference type="Proteomes" id="UP000265520">
    <property type="component" value="Unassembled WGS sequence"/>
</dbReference>
<protein>
    <submittedName>
        <fullName evidence="1">Uncharacterized protein</fullName>
    </submittedName>
</protein>
<feature type="non-terminal residue" evidence="1">
    <location>
        <position position="38"/>
    </location>
</feature>
<evidence type="ECO:0000313" key="1">
    <source>
        <dbReference type="EMBL" id="MCI91167.1"/>
    </source>
</evidence>
<name>A0A392VTB1_9FABA</name>
<keyword evidence="2" id="KW-1185">Reference proteome</keyword>
<comment type="caution">
    <text evidence="1">The sequence shown here is derived from an EMBL/GenBank/DDBJ whole genome shotgun (WGS) entry which is preliminary data.</text>
</comment>
<dbReference type="AlphaFoldDB" id="A0A392VTB1"/>
<sequence length="38" mass="4397">MVEEKAIDEKQVKVVKDAGKKKESKKRKVVGIKIDEER</sequence>
<organism evidence="1 2">
    <name type="scientific">Trifolium medium</name>
    <dbReference type="NCBI Taxonomy" id="97028"/>
    <lineage>
        <taxon>Eukaryota</taxon>
        <taxon>Viridiplantae</taxon>
        <taxon>Streptophyta</taxon>
        <taxon>Embryophyta</taxon>
        <taxon>Tracheophyta</taxon>
        <taxon>Spermatophyta</taxon>
        <taxon>Magnoliopsida</taxon>
        <taxon>eudicotyledons</taxon>
        <taxon>Gunneridae</taxon>
        <taxon>Pentapetalae</taxon>
        <taxon>rosids</taxon>
        <taxon>fabids</taxon>
        <taxon>Fabales</taxon>
        <taxon>Fabaceae</taxon>
        <taxon>Papilionoideae</taxon>
        <taxon>50 kb inversion clade</taxon>
        <taxon>NPAAA clade</taxon>
        <taxon>Hologalegina</taxon>
        <taxon>IRL clade</taxon>
        <taxon>Trifolieae</taxon>
        <taxon>Trifolium</taxon>
    </lineage>
</organism>
<proteinExistence type="predicted"/>
<accession>A0A392VTB1</accession>
<evidence type="ECO:0000313" key="2">
    <source>
        <dbReference type="Proteomes" id="UP000265520"/>
    </source>
</evidence>
<dbReference type="EMBL" id="LXQA011264696">
    <property type="protein sequence ID" value="MCI91167.1"/>
    <property type="molecule type" value="Genomic_DNA"/>
</dbReference>